<feature type="compositionally biased region" description="Basic and acidic residues" evidence="1">
    <location>
        <begin position="54"/>
        <end position="65"/>
    </location>
</feature>
<feature type="region of interest" description="Disordered" evidence="1">
    <location>
        <begin position="1"/>
        <end position="65"/>
    </location>
</feature>
<reference evidence="2 3" key="1">
    <citation type="journal article" date="2019" name="Sci. Rep.">
        <title>Orb-weaving spider Araneus ventricosus genome elucidates the spidroin gene catalogue.</title>
        <authorList>
            <person name="Kono N."/>
            <person name="Nakamura H."/>
            <person name="Ohtoshi R."/>
            <person name="Moran D.A.P."/>
            <person name="Shinohara A."/>
            <person name="Yoshida Y."/>
            <person name="Fujiwara M."/>
            <person name="Mori M."/>
            <person name="Tomita M."/>
            <person name="Arakawa K."/>
        </authorList>
    </citation>
    <scope>NUCLEOTIDE SEQUENCE [LARGE SCALE GENOMIC DNA]</scope>
</reference>
<keyword evidence="3" id="KW-1185">Reference proteome</keyword>
<organism evidence="2 3">
    <name type="scientific">Araneus ventricosus</name>
    <name type="common">Orbweaver spider</name>
    <name type="synonym">Epeira ventricosa</name>
    <dbReference type="NCBI Taxonomy" id="182803"/>
    <lineage>
        <taxon>Eukaryota</taxon>
        <taxon>Metazoa</taxon>
        <taxon>Ecdysozoa</taxon>
        <taxon>Arthropoda</taxon>
        <taxon>Chelicerata</taxon>
        <taxon>Arachnida</taxon>
        <taxon>Araneae</taxon>
        <taxon>Araneomorphae</taxon>
        <taxon>Entelegynae</taxon>
        <taxon>Araneoidea</taxon>
        <taxon>Araneidae</taxon>
        <taxon>Araneus</taxon>
    </lineage>
</organism>
<evidence type="ECO:0000256" key="1">
    <source>
        <dbReference type="SAM" id="MobiDB-lite"/>
    </source>
</evidence>
<feature type="compositionally biased region" description="Low complexity" evidence="1">
    <location>
        <begin position="86"/>
        <end position="95"/>
    </location>
</feature>
<dbReference type="GO" id="GO:0006298">
    <property type="term" value="P:mismatch repair"/>
    <property type="evidence" value="ECO:0007669"/>
    <property type="project" value="InterPro"/>
</dbReference>
<protein>
    <submittedName>
        <fullName evidence="2">Uncharacterized protein</fullName>
    </submittedName>
</protein>
<feature type="compositionally biased region" description="Polar residues" evidence="1">
    <location>
        <begin position="1"/>
        <end position="51"/>
    </location>
</feature>
<comment type="caution">
    <text evidence="2">The sequence shown here is derived from an EMBL/GenBank/DDBJ whole genome shotgun (WGS) entry which is preliminary data.</text>
</comment>
<dbReference type="Proteomes" id="UP000499080">
    <property type="component" value="Unassembled WGS sequence"/>
</dbReference>
<dbReference type="Gene3D" id="3.40.1170.10">
    <property type="entry name" value="DNA repair protein MutS, domain I"/>
    <property type="match status" value="1"/>
</dbReference>
<sequence>MFTNPKASPSSPKQTNGTSAESPRMSTTLCSDSNVETPVSKQKPLRTSNNGIGDEIKRSNTDAREFSHEKLDFLKKEYIRDKENRPPSSSNYNPSTLYVPDDFKKKLTPEKKRSTSIKTALVKKQRSKVSYQLTSLLADQNPTELFLA</sequence>
<dbReference type="InterPro" id="IPR016151">
    <property type="entry name" value="DNA_mismatch_repair_MutS_N"/>
</dbReference>
<feature type="region of interest" description="Disordered" evidence="1">
    <location>
        <begin position="77"/>
        <end position="97"/>
    </location>
</feature>
<evidence type="ECO:0000313" key="2">
    <source>
        <dbReference type="EMBL" id="GBM44085.1"/>
    </source>
</evidence>
<evidence type="ECO:0000313" key="3">
    <source>
        <dbReference type="Proteomes" id="UP000499080"/>
    </source>
</evidence>
<proteinExistence type="predicted"/>
<dbReference type="GO" id="GO:0030983">
    <property type="term" value="F:mismatched DNA binding"/>
    <property type="evidence" value="ECO:0007669"/>
    <property type="project" value="InterPro"/>
</dbReference>
<gene>
    <name evidence="2" type="ORF">AVEN_75901_1</name>
</gene>
<dbReference type="EMBL" id="BGPR01001054">
    <property type="protein sequence ID" value="GBM44085.1"/>
    <property type="molecule type" value="Genomic_DNA"/>
</dbReference>
<dbReference type="OrthoDB" id="121051at2759"/>
<dbReference type="AlphaFoldDB" id="A0A4Y2FUG1"/>
<accession>A0A4Y2FUG1</accession>
<name>A0A4Y2FUG1_ARAVE</name>
<dbReference type="GO" id="GO:0005524">
    <property type="term" value="F:ATP binding"/>
    <property type="evidence" value="ECO:0007669"/>
    <property type="project" value="InterPro"/>
</dbReference>